<accession>A0A8D9HMD4</accession>
<dbReference type="Gene3D" id="3.30.40.10">
    <property type="entry name" value="Zinc/RING finger domain, C3HC4 (zinc finger)"/>
    <property type="match status" value="1"/>
</dbReference>
<dbReference type="GO" id="GO:0061630">
    <property type="term" value="F:ubiquitin protein ligase activity"/>
    <property type="evidence" value="ECO:0007669"/>
    <property type="project" value="UniProtKB-EC"/>
</dbReference>
<dbReference type="PANTHER" id="PTHR22937">
    <property type="entry name" value="E3 UBIQUITIN-PROTEIN LIGASE RNF165"/>
    <property type="match status" value="1"/>
</dbReference>
<evidence type="ECO:0000256" key="5">
    <source>
        <dbReference type="ARBA" id="ARBA00022771"/>
    </source>
</evidence>
<dbReference type="Proteomes" id="UP000694005">
    <property type="component" value="Chromosome A07"/>
</dbReference>
<keyword evidence="3" id="KW-0808">Transferase</keyword>
<feature type="domain" description="RING-type" evidence="9">
    <location>
        <begin position="159"/>
        <end position="200"/>
    </location>
</feature>
<dbReference type="PANTHER" id="PTHR22937:SF192">
    <property type="entry name" value="RING-TYPE E3 UBIQUITIN TRANSFERASE"/>
    <property type="match status" value="1"/>
</dbReference>
<dbReference type="SUPFAM" id="SSF57850">
    <property type="entry name" value="RING/U-box"/>
    <property type="match status" value="1"/>
</dbReference>
<proteinExistence type="predicted"/>
<evidence type="ECO:0000313" key="10">
    <source>
        <dbReference type="EMBL" id="CAG7902220.1"/>
    </source>
</evidence>
<dbReference type="GO" id="GO:0008270">
    <property type="term" value="F:zinc ion binding"/>
    <property type="evidence" value="ECO:0007669"/>
    <property type="project" value="UniProtKB-KW"/>
</dbReference>
<keyword evidence="4" id="KW-0479">Metal-binding</keyword>
<dbReference type="Gramene" id="A07p18640.2_BraZ1">
    <property type="protein sequence ID" value="A07p18640.2_BraZ1.CDS"/>
    <property type="gene ID" value="A07g18640.2_BraZ1"/>
</dbReference>
<dbReference type="AlphaFoldDB" id="A0A8D9HMD4"/>
<name>A0A8D9HMD4_BRACM</name>
<evidence type="ECO:0000259" key="9">
    <source>
        <dbReference type="PROSITE" id="PS50089"/>
    </source>
</evidence>
<dbReference type="InterPro" id="IPR001841">
    <property type="entry name" value="Znf_RING"/>
</dbReference>
<dbReference type="EMBL" id="LS974623">
    <property type="protein sequence ID" value="CAG7902220.1"/>
    <property type="molecule type" value="Genomic_DNA"/>
</dbReference>
<keyword evidence="7" id="KW-0862">Zinc</keyword>
<dbReference type="SMART" id="SM00184">
    <property type="entry name" value="RING"/>
    <property type="match status" value="1"/>
</dbReference>
<evidence type="ECO:0000256" key="1">
    <source>
        <dbReference type="ARBA" id="ARBA00000900"/>
    </source>
</evidence>
<dbReference type="Pfam" id="PF13639">
    <property type="entry name" value="zf-RING_2"/>
    <property type="match status" value="1"/>
</dbReference>
<dbReference type="InterPro" id="IPR013083">
    <property type="entry name" value="Znf_RING/FYVE/PHD"/>
</dbReference>
<gene>
    <name evidence="10" type="ORF">BRAPAZ1V2_A07P18640.2</name>
</gene>
<dbReference type="PROSITE" id="PS50089">
    <property type="entry name" value="ZF_RING_2"/>
    <property type="match status" value="1"/>
</dbReference>
<reference evidence="10 11" key="1">
    <citation type="submission" date="2021-07" db="EMBL/GenBank/DDBJ databases">
        <authorList>
            <consortium name="Genoscope - CEA"/>
            <person name="William W."/>
        </authorList>
    </citation>
    <scope>NUCLEOTIDE SEQUENCE [LARGE SCALE GENOMIC DNA]</scope>
</reference>
<keyword evidence="6" id="KW-0833">Ubl conjugation pathway</keyword>
<evidence type="ECO:0000256" key="6">
    <source>
        <dbReference type="ARBA" id="ARBA00022786"/>
    </source>
</evidence>
<protein>
    <recommendedName>
        <fullName evidence="2">RING-type E3 ubiquitin transferase</fullName>
        <ecNumber evidence="2">2.3.2.27</ecNumber>
    </recommendedName>
</protein>
<dbReference type="InterPro" id="IPR045191">
    <property type="entry name" value="MBR1/2-like"/>
</dbReference>
<keyword evidence="5 8" id="KW-0863">Zinc-finger</keyword>
<dbReference type="EC" id="2.3.2.27" evidence="2"/>
<sequence length="204" mass="23596">MSLFSPSYNLSQIIFVLSELYMDQNMNDFSESDTPFSFEQLLYGDDWQRWDTYPSVDVNANSIEPNHSMVEMNHDGMTIDATPISMIYPMEETFEQWLQTLANGSFEIPSYEELNFTYEELLLISEQIGDVCIGVDVDIIEGNLKRRKYEDRSGQAEKCVICLDELKCNDEASTLACGHDFHYECIKNWLMVKNKCPLCKQQAL</sequence>
<evidence type="ECO:0000256" key="4">
    <source>
        <dbReference type="ARBA" id="ARBA00022723"/>
    </source>
</evidence>
<comment type="catalytic activity">
    <reaction evidence="1">
        <text>S-ubiquitinyl-[E2 ubiquitin-conjugating enzyme]-L-cysteine + [acceptor protein]-L-lysine = [E2 ubiquitin-conjugating enzyme]-L-cysteine + N(6)-ubiquitinyl-[acceptor protein]-L-lysine.</text>
        <dbReference type="EC" id="2.3.2.27"/>
    </reaction>
</comment>
<evidence type="ECO:0000256" key="2">
    <source>
        <dbReference type="ARBA" id="ARBA00012483"/>
    </source>
</evidence>
<organism evidence="10 11">
    <name type="scientific">Brassica campestris</name>
    <name type="common">Field mustard</name>
    <dbReference type="NCBI Taxonomy" id="3711"/>
    <lineage>
        <taxon>Eukaryota</taxon>
        <taxon>Viridiplantae</taxon>
        <taxon>Streptophyta</taxon>
        <taxon>Embryophyta</taxon>
        <taxon>Tracheophyta</taxon>
        <taxon>Spermatophyta</taxon>
        <taxon>Magnoliopsida</taxon>
        <taxon>eudicotyledons</taxon>
        <taxon>Gunneridae</taxon>
        <taxon>Pentapetalae</taxon>
        <taxon>rosids</taxon>
        <taxon>malvids</taxon>
        <taxon>Brassicales</taxon>
        <taxon>Brassicaceae</taxon>
        <taxon>Brassiceae</taxon>
        <taxon>Brassica</taxon>
    </lineage>
</organism>
<evidence type="ECO:0000256" key="8">
    <source>
        <dbReference type="PROSITE-ProRule" id="PRU00175"/>
    </source>
</evidence>
<evidence type="ECO:0000256" key="7">
    <source>
        <dbReference type="ARBA" id="ARBA00022833"/>
    </source>
</evidence>
<evidence type="ECO:0000256" key="3">
    <source>
        <dbReference type="ARBA" id="ARBA00022679"/>
    </source>
</evidence>
<evidence type="ECO:0000313" key="11">
    <source>
        <dbReference type="Proteomes" id="UP000694005"/>
    </source>
</evidence>